<reference evidence="2" key="1">
    <citation type="submission" date="2013-03" db="EMBL/GenBank/DDBJ databases">
        <title>The Genome Sequence of Anopheles dirus WRAIR2.</title>
        <authorList>
            <consortium name="The Broad Institute Genomics Platform"/>
            <person name="Neafsey D.E."/>
            <person name="Walton C."/>
            <person name="Walker B."/>
            <person name="Young S.K."/>
            <person name="Zeng Q."/>
            <person name="Gargeya S."/>
            <person name="Fitzgerald M."/>
            <person name="Haas B."/>
            <person name="Abouelleil A."/>
            <person name="Allen A.W."/>
            <person name="Alvarado L."/>
            <person name="Arachchi H.M."/>
            <person name="Berlin A.M."/>
            <person name="Chapman S.B."/>
            <person name="Gainer-Dewar J."/>
            <person name="Goldberg J."/>
            <person name="Griggs A."/>
            <person name="Gujja S."/>
            <person name="Hansen M."/>
            <person name="Howarth C."/>
            <person name="Imamovic A."/>
            <person name="Ireland A."/>
            <person name="Larimer J."/>
            <person name="McCowan C."/>
            <person name="Murphy C."/>
            <person name="Pearson M."/>
            <person name="Poon T.W."/>
            <person name="Priest M."/>
            <person name="Roberts A."/>
            <person name="Saif S."/>
            <person name="Shea T."/>
            <person name="Sisk P."/>
            <person name="Sykes S."/>
            <person name="Wortman J."/>
            <person name="Nusbaum C."/>
            <person name="Birren B."/>
        </authorList>
    </citation>
    <scope>NUCLEOTIDE SEQUENCE [LARGE SCALE GENOMIC DNA]</scope>
    <source>
        <strain evidence="2">WRAIR2</strain>
    </source>
</reference>
<reference evidence="1" key="2">
    <citation type="submission" date="2020-05" db="UniProtKB">
        <authorList>
            <consortium name="EnsemblMetazoa"/>
        </authorList>
    </citation>
    <scope>IDENTIFICATION</scope>
    <source>
        <strain evidence="1">WRAIR2</strain>
    </source>
</reference>
<accession>A0A182NHQ6</accession>
<protein>
    <submittedName>
        <fullName evidence="1">Uncharacterized protein</fullName>
    </submittedName>
</protein>
<dbReference type="EnsemblMetazoa" id="ADIR007179-RA">
    <property type="protein sequence ID" value="ADIR007179-PA"/>
    <property type="gene ID" value="ADIR007179"/>
</dbReference>
<dbReference type="AlphaFoldDB" id="A0A182NHQ6"/>
<keyword evidence="2" id="KW-1185">Reference proteome</keyword>
<name>A0A182NHQ6_9DIPT</name>
<proteinExistence type="predicted"/>
<evidence type="ECO:0000313" key="1">
    <source>
        <dbReference type="EnsemblMetazoa" id="ADIR007179-PA"/>
    </source>
</evidence>
<dbReference type="Proteomes" id="UP000075884">
    <property type="component" value="Unassembled WGS sequence"/>
</dbReference>
<sequence length="73" mass="7963">MTQVWCLSWEAIAIAALEPMRRFGCVQHIHRSDHHLVNVVGKRCSSCNAGSAIINPTATTVTNDDDASQEAKV</sequence>
<organism evidence="1 2">
    <name type="scientific">Anopheles dirus</name>
    <dbReference type="NCBI Taxonomy" id="7168"/>
    <lineage>
        <taxon>Eukaryota</taxon>
        <taxon>Metazoa</taxon>
        <taxon>Ecdysozoa</taxon>
        <taxon>Arthropoda</taxon>
        <taxon>Hexapoda</taxon>
        <taxon>Insecta</taxon>
        <taxon>Pterygota</taxon>
        <taxon>Neoptera</taxon>
        <taxon>Endopterygota</taxon>
        <taxon>Diptera</taxon>
        <taxon>Nematocera</taxon>
        <taxon>Culicoidea</taxon>
        <taxon>Culicidae</taxon>
        <taxon>Anophelinae</taxon>
        <taxon>Anopheles</taxon>
    </lineage>
</organism>
<evidence type="ECO:0000313" key="2">
    <source>
        <dbReference type="Proteomes" id="UP000075884"/>
    </source>
</evidence>
<dbReference type="VEuPathDB" id="VectorBase:ADIR007179"/>